<keyword evidence="9" id="KW-0999">Mitochondrion inner membrane</keyword>
<keyword evidence="5" id="KW-0677">Repeat</keyword>
<evidence type="ECO:0000313" key="11">
    <source>
        <dbReference type="Proteomes" id="UP000827092"/>
    </source>
</evidence>
<protein>
    <recommendedName>
        <fullName evidence="9">NADH dehydrogenase [ubiquinone] 1 alpha subcomplex subunit 8</fullName>
    </recommendedName>
</protein>
<sequence>MEVLKIKNLICYSFKGEAMPFTEDFNLPSVEDLTAQEIDISAHYLKAGAVHFGKYCDEPCKEFMLCRRELNDPRKCLNEGKEVTSCGLEFFQKVKKSCRSEFEQYADCLEWNSSEMKVEYCRKTQAALDGCMLEKLKIERPYLGYFTEIRVHKSDRPKPESVLPRKKYVDDRPSLPDDYPRDPAKFGSAFFVYT</sequence>
<evidence type="ECO:0000256" key="3">
    <source>
        <dbReference type="ARBA" id="ARBA00022448"/>
    </source>
</evidence>
<dbReference type="InterPro" id="IPR016680">
    <property type="entry name" value="NDUFA8"/>
</dbReference>
<evidence type="ECO:0000256" key="4">
    <source>
        <dbReference type="ARBA" id="ARBA00022660"/>
    </source>
</evidence>
<evidence type="ECO:0000256" key="9">
    <source>
        <dbReference type="PIRNR" id="PIRNR017016"/>
    </source>
</evidence>
<evidence type="ECO:0000256" key="7">
    <source>
        <dbReference type="ARBA" id="ARBA00023128"/>
    </source>
</evidence>
<evidence type="ECO:0000256" key="2">
    <source>
        <dbReference type="ARBA" id="ARBA00010705"/>
    </source>
</evidence>
<comment type="caution">
    <text evidence="10">The sequence shown here is derived from an EMBL/GenBank/DDBJ whole genome shotgun (WGS) entry which is preliminary data.</text>
</comment>
<keyword evidence="8" id="KW-1015">Disulfide bond</keyword>
<evidence type="ECO:0000256" key="1">
    <source>
        <dbReference type="ARBA" id="ARBA00003195"/>
    </source>
</evidence>
<keyword evidence="11" id="KW-1185">Reference proteome</keyword>
<dbReference type="PIRSF" id="PIRSF017016">
    <property type="entry name" value="NDUA8"/>
    <property type="match status" value="1"/>
</dbReference>
<dbReference type="Proteomes" id="UP000827092">
    <property type="component" value="Unassembled WGS sequence"/>
</dbReference>
<proteinExistence type="inferred from homology"/>
<dbReference type="PANTHER" id="PTHR13344">
    <property type="entry name" value="NADH-UBIQUINONE OXIDOREDUCTASE"/>
    <property type="match status" value="1"/>
</dbReference>
<comment type="subcellular location">
    <subcellularLocation>
        <location evidence="9">Mitochondrion inner membrane</location>
    </subcellularLocation>
</comment>
<keyword evidence="3 9" id="KW-0813">Transport</keyword>
<comment type="similarity">
    <text evidence="2 9">Belongs to the complex I NDUFA8 subunit family.</text>
</comment>
<keyword evidence="4 9" id="KW-0679">Respiratory chain</keyword>
<evidence type="ECO:0000313" key="10">
    <source>
        <dbReference type="EMBL" id="KAG8182303.1"/>
    </source>
</evidence>
<accession>A0AAV6UEP2</accession>
<dbReference type="PROSITE" id="PS51808">
    <property type="entry name" value="CHCH"/>
    <property type="match status" value="1"/>
</dbReference>
<organism evidence="10 11">
    <name type="scientific">Oedothorax gibbosus</name>
    <dbReference type="NCBI Taxonomy" id="931172"/>
    <lineage>
        <taxon>Eukaryota</taxon>
        <taxon>Metazoa</taxon>
        <taxon>Ecdysozoa</taxon>
        <taxon>Arthropoda</taxon>
        <taxon>Chelicerata</taxon>
        <taxon>Arachnida</taxon>
        <taxon>Araneae</taxon>
        <taxon>Araneomorphae</taxon>
        <taxon>Entelegynae</taxon>
        <taxon>Araneoidea</taxon>
        <taxon>Linyphiidae</taxon>
        <taxon>Erigoninae</taxon>
        <taxon>Oedothorax</taxon>
    </lineage>
</organism>
<keyword evidence="9" id="KW-0472">Membrane</keyword>
<evidence type="ECO:0000256" key="5">
    <source>
        <dbReference type="ARBA" id="ARBA00022737"/>
    </source>
</evidence>
<dbReference type="GO" id="GO:0006120">
    <property type="term" value="P:mitochondrial electron transport, NADH to ubiquinone"/>
    <property type="evidence" value="ECO:0007669"/>
    <property type="project" value="InterPro"/>
</dbReference>
<dbReference type="PANTHER" id="PTHR13344:SF0">
    <property type="entry name" value="NADH DEHYDROGENASE [UBIQUINONE] 1 ALPHA SUBCOMPLEX SUBUNIT 8"/>
    <property type="match status" value="1"/>
</dbReference>
<evidence type="ECO:0000256" key="6">
    <source>
        <dbReference type="ARBA" id="ARBA00022982"/>
    </source>
</evidence>
<dbReference type="AlphaFoldDB" id="A0AAV6UEP2"/>
<dbReference type="GO" id="GO:0005743">
    <property type="term" value="C:mitochondrial inner membrane"/>
    <property type="evidence" value="ECO:0007669"/>
    <property type="project" value="UniProtKB-SubCell"/>
</dbReference>
<gene>
    <name evidence="10" type="ORF">JTE90_013909</name>
</gene>
<dbReference type="EMBL" id="JAFNEN010000469">
    <property type="protein sequence ID" value="KAG8182303.1"/>
    <property type="molecule type" value="Genomic_DNA"/>
</dbReference>
<reference evidence="10 11" key="1">
    <citation type="journal article" date="2022" name="Nat. Ecol. Evol.">
        <title>A masculinizing supergene underlies an exaggerated male reproductive morph in a spider.</title>
        <authorList>
            <person name="Hendrickx F."/>
            <person name="De Corte Z."/>
            <person name="Sonet G."/>
            <person name="Van Belleghem S.M."/>
            <person name="Kostlbacher S."/>
            <person name="Vangestel C."/>
        </authorList>
    </citation>
    <scope>NUCLEOTIDE SEQUENCE [LARGE SCALE GENOMIC DNA]</scope>
    <source>
        <strain evidence="10">W744_W776</strain>
    </source>
</reference>
<evidence type="ECO:0000256" key="8">
    <source>
        <dbReference type="ARBA" id="ARBA00023157"/>
    </source>
</evidence>
<keyword evidence="6 9" id="KW-0249">Electron transport</keyword>
<keyword evidence="7 9" id="KW-0496">Mitochondrion</keyword>
<name>A0AAV6UEP2_9ARAC</name>
<comment type="function">
    <text evidence="1 9">Accessory subunit of the mitochondrial membrane respiratory chain NADH dehydrogenase (Complex I), that is believed not to be involved in catalysis. Complex I functions in the transfer of electrons from NADH to the respiratory chain. The immediate electron acceptor for the enzyme is believed to be ubiquinone.</text>
</comment>